<keyword evidence="5" id="KW-0804">Transcription</keyword>
<dbReference type="SUPFAM" id="SSF54427">
    <property type="entry name" value="NTF2-like"/>
    <property type="match status" value="1"/>
</dbReference>
<dbReference type="Gene3D" id="3.10.450.50">
    <property type="match status" value="1"/>
</dbReference>
<dbReference type="Pfam" id="PF12680">
    <property type="entry name" value="SnoaL_2"/>
    <property type="match status" value="1"/>
</dbReference>
<dbReference type="NCBIfam" id="NF006089">
    <property type="entry name" value="PRK08241.1"/>
    <property type="match status" value="1"/>
</dbReference>
<keyword evidence="3" id="KW-0805">Transcription regulation</keyword>
<reference evidence="11" key="1">
    <citation type="submission" date="2014-08" db="EMBL/GenBank/DDBJ databases">
        <authorList>
            <person name="Moulin L."/>
        </authorList>
    </citation>
    <scope>NUCLEOTIDE SEQUENCE [LARGE SCALE GENOMIC DNA]</scope>
</reference>
<dbReference type="SUPFAM" id="SSF88946">
    <property type="entry name" value="Sigma2 domain of RNA polymerase sigma factors"/>
    <property type="match status" value="1"/>
</dbReference>
<dbReference type="InterPro" id="IPR007627">
    <property type="entry name" value="RNA_pol_sigma70_r2"/>
</dbReference>
<dbReference type="Proteomes" id="UP000045285">
    <property type="component" value="Unassembled WGS sequence"/>
</dbReference>
<evidence type="ECO:0000259" key="8">
    <source>
        <dbReference type="Pfam" id="PF08281"/>
    </source>
</evidence>
<gene>
    <name evidence="10" type="ORF">MPL3356_220087</name>
</gene>
<dbReference type="InterPro" id="IPR014305">
    <property type="entry name" value="RNA_pol_sigma-G_actinobac"/>
</dbReference>
<dbReference type="SUPFAM" id="SSF88659">
    <property type="entry name" value="Sigma3 and sigma4 domains of RNA polymerase sigma factors"/>
    <property type="match status" value="1"/>
</dbReference>
<dbReference type="NCBIfam" id="TIGR02960">
    <property type="entry name" value="SigX5"/>
    <property type="match status" value="1"/>
</dbReference>
<evidence type="ECO:0000256" key="2">
    <source>
        <dbReference type="ARBA" id="ARBA00011344"/>
    </source>
</evidence>
<dbReference type="GO" id="GO:0006352">
    <property type="term" value="P:DNA-templated transcription initiation"/>
    <property type="evidence" value="ECO:0007669"/>
    <property type="project" value="InterPro"/>
</dbReference>
<dbReference type="CDD" id="cd00531">
    <property type="entry name" value="NTF2_like"/>
    <property type="match status" value="1"/>
</dbReference>
<dbReference type="PANTHER" id="PTHR43133:SF65">
    <property type="entry name" value="ECF RNA POLYMERASE SIGMA FACTOR SIGG"/>
    <property type="match status" value="1"/>
</dbReference>
<dbReference type="InterPro" id="IPR037401">
    <property type="entry name" value="SnoaL-like"/>
</dbReference>
<dbReference type="STRING" id="69974.MPLDJ20_40050"/>
<name>A0A090FBK8_MESPL</name>
<dbReference type="GO" id="GO:0003899">
    <property type="term" value="F:DNA-directed RNA polymerase activity"/>
    <property type="evidence" value="ECO:0007669"/>
    <property type="project" value="UniProtKB-EC"/>
</dbReference>
<dbReference type="GO" id="GO:0016987">
    <property type="term" value="F:sigma factor activity"/>
    <property type="evidence" value="ECO:0007669"/>
    <property type="project" value="UniProtKB-KW"/>
</dbReference>
<dbReference type="InterPro" id="IPR013249">
    <property type="entry name" value="RNA_pol_sigma70_r4_t2"/>
</dbReference>
<dbReference type="Pfam" id="PF08281">
    <property type="entry name" value="Sigma70_r4_2"/>
    <property type="match status" value="1"/>
</dbReference>
<comment type="subunit">
    <text evidence="2">Interacts transiently with the RNA polymerase catalytic core formed by RpoA, RpoB, RpoC and RpoZ (2 alpha, 1 beta, 1 beta' and 1 omega subunit) to form the RNA polymerase holoenzyme that can initiate transcription.</text>
</comment>
<dbReference type="Pfam" id="PF04542">
    <property type="entry name" value="Sigma70_r2"/>
    <property type="match status" value="1"/>
</dbReference>
<feature type="domain" description="RNA polymerase sigma factor 70 region 4 type 2" evidence="8">
    <location>
        <begin position="163"/>
        <end position="215"/>
    </location>
</feature>
<evidence type="ECO:0000256" key="3">
    <source>
        <dbReference type="ARBA" id="ARBA00023015"/>
    </source>
</evidence>
<dbReference type="NCBIfam" id="TIGR02937">
    <property type="entry name" value="sigma70-ECF"/>
    <property type="match status" value="1"/>
</dbReference>
<protein>
    <submittedName>
        <fullName evidence="10">RNA polymerase factor sigma-70</fullName>
        <ecNumber evidence="10">2.7.7.6</ecNumber>
    </submittedName>
</protein>
<dbReference type="AlphaFoldDB" id="A0A090FBK8"/>
<dbReference type="Gene3D" id="1.10.1740.10">
    <property type="match status" value="1"/>
</dbReference>
<keyword evidence="11" id="KW-1185">Reference proteome</keyword>
<dbReference type="EMBL" id="CCMZ01000015">
    <property type="protein sequence ID" value="CDX16498.1"/>
    <property type="molecule type" value="Genomic_DNA"/>
</dbReference>
<comment type="similarity">
    <text evidence="1">Belongs to the sigma-70 factor family. ECF subfamily.</text>
</comment>
<dbReference type="EC" id="2.7.7.6" evidence="10"/>
<evidence type="ECO:0000256" key="4">
    <source>
        <dbReference type="ARBA" id="ARBA00023082"/>
    </source>
</evidence>
<organism evidence="10 11">
    <name type="scientific">Mesorhizobium plurifarium</name>
    <dbReference type="NCBI Taxonomy" id="69974"/>
    <lineage>
        <taxon>Bacteria</taxon>
        <taxon>Pseudomonadati</taxon>
        <taxon>Pseudomonadota</taxon>
        <taxon>Alphaproteobacteria</taxon>
        <taxon>Hyphomicrobiales</taxon>
        <taxon>Phyllobacteriaceae</taxon>
        <taxon>Mesorhizobium</taxon>
    </lineage>
</organism>
<evidence type="ECO:0000259" key="7">
    <source>
        <dbReference type="Pfam" id="PF04542"/>
    </source>
</evidence>
<dbReference type="InterPro" id="IPR013325">
    <property type="entry name" value="RNA_pol_sigma_r2"/>
</dbReference>
<keyword evidence="4" id="KW-0731">Sigma factor</keyword>
<dbReference type="InterPro" id="IPR036388">
    <property type="entry name" value="WH-like_DNA-bd_sf"/>
</dbReference>
<dbReference type="InterPro" id="IPR039425">
    <property type="entry name" value="RNA_pol_sigma-70-like"/>
</dbReference>
<proteinExistence type="inferred from homology"/>
<evidence type="ECO:0000313" key="11">
    <source>
        <dbReference type="Proteomes" id="UP000045285"/>
    </source>
</evidence>
<dbReference type="GO" id="GO:0003677">
    <property type="term" value="F:DNA binding"/>
    <property type="evidence" value="ECO:0007669"/>
    <property type="project" value="InterPro"/>
</dbReference>
<accession>A0A090FBK8</accession>
<evidence type="ECO:0000256" key="5">
    <source>
        <dbReference type="ARBA" id="ARBA00023163"/>
    </source>
</evidence>
<evidence type="ECO:0000256" key="6">
    <source>
        <dbReference type="SAM" id="MobiDB-lite"/>
    </source>
</evidence>
<evidence type="ECO:0000256" key="1">
    <source>
        <dbReference type="ARBA" id="ARBA00010641"/>
    </source>
</evidence>
<keyword evidence="10" id="KW-0548">Nucleotidyltransferase</keyword>
<dbReference type="InterPro" id="IPR032710">
    <property type="entry name" value="NTF2-like_dom_sf"/>
</dbReference>
<sequence>MRVGFRAPGLPMTDASGPTLPLGRPGQPVLDRPAFERLTVAHRRALKLHCYRMMGSLNEADDLVQETFLKAWRARSQFDGRGSARGWLYAIATKSCLNAIKARSSAGRILGLPGRPPSEGGATGGPTAELAWLDPYPDVELPDIADDRPGPEARYEAREAVRLAFVAAIQLLPPRQRAALLLCDVLGWSAVETAQLLGGTTASINSALQRARTTLGERQGRRPQALRAGPDEGLLLERYMGAWQTDNLEGLVELLREDAVYHMPPWREWYFGRPAIGAFLRTVWGNFAAYRGVAIGANAQPAVGVYALGRQDSVWRPHSLHVIEPAEDRIAALTIYVPPLGPALFAAFGLPPEPVASKG</sequence>
<evidence type="ECO:0000313" key="10">
    <source>
        <dbReference type="EMBL" id="CDX16498.1"/>
    </source>
</evidence>
<keyword evidence="10" id="KW-0808">Transferase</keyword>
<evidence type="ECO:0000259" key="9">
    <source>
        <dbReference type="Pfam" id="PF12680"/>
    </source>
</evidence>
<dbReference type="InterPro" id="IPR013324">
    <property type="entry name" value="RNA_pol_sigma_r3/r4-like"/>
</dbReference>
<feature type="region of interest" description="Disordered" evidence="6">
    <location>
        <begin position="1"/>
        <end position="24"/>
    </location>
</feature>
<feature type="domain" description="SnoaL-like" evidence="9">
    <location>
        <begin position="237"/>
        <end position="291"/>
    </location>
</feature>
<feature type="domain" description="RNA polymerase sigma-70 region 2" evidence="7">
    <location>
        <begin position="41"/>
        <end position="104"/>
    </location>
</feature>
<dbReference type="PANTHER" id="PTHR43133">
    <property type="entry name" value="RNA POLYMERASE ECF-TYPE SIGMA FACTO"/>
    <property type="match status" value="1"/>
</dbReference>
<dbReference type="Gene3D" id="1.10.10.10">
    <property type="entry name" value="Winged helix-like DNA-binding domain superfamily/Winged helix DNA-binding domain"/>
    <property type="match status" value="1"/>
</dbReference>
<dbReference type="InterPro" id="IPR014284">
    <property type="entry name" value="RNA_pol_sigma-70_dom"/>
</dbReference>